<comment type="caution">
    <text evidence="2">The sequence shown here is derived from an EMBL/GenBank/DDBJ whole genome shotgun (WGS) entry which is preliminary data.</text>
</comment>
<name>A0A1X4N8F8_9RHOB</name>
<dbReference type="Proteomes" id="UP000193926">
    <property type="component" value="Unassembled WGS sequence"/>
</dbReference>
<evidence type="ECO:0000256" key="1">
    <source>
        <dbReference type="SAM" id="Phobius"/>
    </source>
</evidence>
<keyword evidence="1" id="KW-0472">Membrane</keyword>
<accession>A0A1X4N8F8</accession>
<feature type="transmembrane region" description="Helical" evidence="1">
    <location>
        <begin position="36"/>
        <end position="68"/>
    </location>
</feature>
<evidence type="ECO:0000313" key="3">
    <source>
        <dbReference type="Proteomes" id="UP000193926"/>
    </source>
</evidence>
<gene>
    <name evidence="2" type="ORF">MGEO_20475</name>
</gene>
<keyword evidence="1" id="KW-0812">Transmembrane</keyword>
<dbReference type="AlphaFoldDB" id="A0A1X4N8F8"/>
<dbReference type="EMBL" id="JFKC01000046">
    <property type="protein sequence ID" value="OSQ42535.1"/>
    <property type="molecule type" value="Genomic_DNA"/>
</dbReference>
<evidence type="ECO:0000313" key="2">
    <source>
        <dbReference type="EMBL" id="OSQ42535.1"/>
    </source>
</evidence>
<proteinExistence type="predicted"/>
<sequence length="76" mass="8045">MLTTFTLLLAAGVGCRLALSLALSRYSDRSLEIPQTLAVILIVLACLPSWASPLALPVPLSFVLGAVLPDLLTRRA</sequence>
<dbReference type="RefSeq" id="WP_085641620.1">
    <property type="nucleotide sequence ID" value="NZ_JFKC01000046.1"/>
</dbReference>
<dbReference type="STRING" id="1123756.MGEO_20475"/>
<reference evidence="2 3" key="1">
    <citation type="submission" date="2014-03" db="EMBL/GenBank/DDBJ databases">
        <title>The draft genome sequence of Marivita geojedonensis KCTC 23882.</title>
        <authorList>
            <person name="Lai Q."/>
            <person name="Shao Z."/>
        </authorList>
    </citation>
    <scope>NUCLEOTIDE SEQUENCE [LARGE SCALE GENOMIC DNA]</scope>
    <source>
        <strain evidence="2 3">DPG-138</strain>
    </source>
</reference>
<dbReference type="OrthoDB" id="7729506at2"/>
<organism evidence="2 3">
    <name type="scientific">Marivita geojedonensis</name>
    <dbReference type="NCBI Taxonomy" id="1123756"/>
    <lineage>
        <taxon>Bacteria</taxon>
        <taxon>Pseudomonadati</taxon>
        <taxon>Pseudomonadota</taxon>
        <taxon>Alphaproteobacteria</taxon>
        <taxon>Rhodobacterales</taxon>
        <taxon>Roseobacteraceae</taxon>
        <taxon>Marivita</taxon>
    </lineage>
</organism>
<protein>
    <submittedName>
        <fullName evidence="2">Uncharacterized protein</fullName>
    </submittedName>
</protein>
<keyword evidence="3" id="KW-1185">Reference proteome</keyword>
<keyword evidence="1" id="KW-1133">Transmembrane helix</keyword>